<comment type="caution">
    <text evidence="1">The sequence shown here is derived from an EMBL/GenBank/DDBJ whole genome shotgun (WGS) entry which is preliminary data.</text>
</comment>
<organism evidence="1 2">
    <name type="scientific">Phytophthora megakarya</name>
    <dbReference type="NCBI Taxonomy" id="4795"/>
    <lineage>
        <taxon>Eukaryota</taxon>
        <taxon>Sar</taxon>
        <taxon>Stramenopiles</taxon>
        <taxon>Oomycota</taxon>
        <taxon>Peronosporomycetes</taxon>
        <taxon>Peronosporales</taxon>
        <taxon>Peronosporaceae</taxon>
        <taxon>Phytophthora</taxon>
    </lineage>
</organism>
<dbReference type="OrthoDB" id="118345at2759"/>
<dbReference type="Proteomes" id="UP000198211">
    <property type="component" value="Unassembled WGS sequence"/>
</dbReference>
<dbReference type="EMBL" id="NBNE01001497">
    <property type="protein sequence ID" value="OWZ13773.1"/>
    <property type="molecule type" value="Genomic_DNA"/>
</dbReference>
<protein>
    <submittedName>
        <fullName evidence="1">Uncharacterized protein</fullName>
    </submittedName>
</protein>
<accession>A0A225W7Q8</accession>
<keyword evidence="2" id="KW-1185">Reference proteome</keyword>
<dbReference type="PANTHER" id="PTHR48471">
    <property type="entry name" value="DDE TNP4 DOMAIN-CONTAINING PROTEIN"/>
    <property type="match status" value="1"/>
</dbReference>
<sequence length="67" mass="7561">MARALIGFSPARIVWPTLVRQKSLAKLVAAREPLLQFTWGFLDGTNFKVLRPPNLKFKMRIAMGGCM</sequence>
<evidence type="ECO:0000313" key="2">
    <source>
        <dbReference type="Proteomes" id="UP000198211"/>
    </source>
</evidence>
<name>A0A225W7Q8_9STRA</name>
<proteinExistence type="predicted"/>
<gene>
    <name evidence="1" type="ORF">PHMEG_00012839</name>
</gene>
<dbReference type="AlphaFoldDB" id="A0A225W7Q8"/>
<reference evidence="2" key="1">
    <citation type="submission" date="2017-03" db="EMBL/GenBank/DDBJ databases">
        <title>Phytopthora megakarya and P. palmivora, two closely related causual agents of cacao black pod achieved similar genome size and gene model numbers by different mechanisms.</title>
        <authorList>
            <person name="Ali S."/>
            <person name="Shao J."/>
            <person name="Larry D.J."/>
            <person name="Kronmiller B."/>
            <person name="Shen D."/>
            <person name="Strem M.D."/>
            <person name="Melnick R.L."/>
            <person name="Guiltinan M.J."/>
            <person name="Tyler B.M."/>
            <person name="Meinhardt L.W."/>
            <person name="Bailey B.A."/>
        </authorList>
    </citation>
    <scope>NUCLEOTIDE SEQUENCE [LARGE SCALE GENOMIC DNA]</scope>
    <source>
        <strain evidence="2">zdho120</strain>
    </source>
</reference>
<evidence type="ECO:0000313" key="1">
    <source>
        <dbReference type="EMBL" id="OWZ13773.1"/>
    </source>
</evidence>
<dbReference type="PANTHER" id="PTHR48471:SF1">
    <property type="entry name" value="DDE TNP4 DOMAIN-CONTAINING PROTEIN"/>
    <property type="match status" value="1"/>
</dbReference>